<proteinExistence type="predicted"/>
<dbReference type="PANTHER" id="PTHR46211:SF1">
    <property type="entry name" value="GLYCEROPHOSPHODIESTER PHOSPHODIESTERASE, CYTOPLASMIC"/>
    <property type="match status" value="1"/>
</dbReference>
<dbReference type="Proteomes" id="UP000605259">
    <property type="component" value="Unassembled WGS sequence"/>
</dbReference>
<gene>
    <name evidence="2" type="primary">glpQ</name>
    <name evidence="2" type="ORF">GCM10007140_27990</name>
</gene>
<dbReference type="CDD" id="cd08563">
    <property type="entry name" value="GDPD_TtGDE_like"/>
    <property type="match status" value="1"/>
</dbReference>
<organism evidence="2 3">
    <name type="scientific">Priestia taiwanensis</name>
    <dbReference type="NCBI Taxonomy" id="1347902"/>
    <lineage>
        <taxon>Bacteria</taxon>
        <taxon>Bacillati</taxon>
        <taxon>Bacillota</taxon>
        <taxon>Bacilli</taxon>
        <taxon>Bacillales</taxon>
        <taxon>Bacillaceae</taxon>
        <taxon>Priestia</taxon>
    </lineage>
</organism>
<dbReference type="PANTHER" id="PTHR46211">
    <property type="entry name" value="GLYCEROPHOSPHORYL DIESTER PHOSPHODIESTERASE"/>
    <property type="match status" value="1"/>
</dbReference>
<protein>
    <recommendedName>
        <fullName evidence="1">GP-PDE domain-containing protein</fullName>
    </recommendedName>
</protein>
<reference evidence="2" key="1">
    <citation type="journal article" date="2014" name="Int. J. Syst. Evol. Microbiol.">
        <title>Complete genome sequence of Corynebacterium casei LMG S-19264T (=DSM 44701T), isolated from a smear-ripened cheese.</title>
        <authorList>
            <consortium name="US DOE Joint Genome Institute (JGI-PGF)"/>
            <person name="Walter F."/>
            <person name="Albersmeier A."/>
            <person name="Kalinowski J."/>
            <person name="Ruckert C."/>
        </authorList>
    </citation>
    <scope>NUCLEOTIDE SEQUENCE</scope>
    <source>
        <strain evidence="2">CGMCC 1.12698</strain>
    </source>
</reference>
<dbReference type="InterPro" id="IPR017946">
    <property type="entry name" value="PLC-like_Pdiesterase_TIM-brl"/>
</dbReference>
<comment type="caution">
    <text evidence="2">The sequence shown here is derived from an EMBL/GenBank/DDBJ whole genome shotgun (WGS) entry which is preliminary data.</text>
</comment>
<dbReference type="Pfam" id="PF03009">
    <property type="entry name" value="GDPD"/>
    <property type="match status" value="1"/>
</dbReference>
<dbReference type="AlphaFoldDB" id="A0A917AW10"/>
<dbReference type="EMBL" id="BMFK01000002">
    <property type="protein sequence ID" value="GGE76685.1"/>
    <property type="molecule type" value="Genomic_DNA"/>
</dbReference>
<evidence type="ECO:0000259" key="1">
    <source>
        <dbReference type="PROSITE" id="PS51704"/>
    </source>
</evidence>
<dbReference type="GO" id="GO:0008081">
    <property type="term" value="F:phosphoric diester hydrolase activity"/>
    <property type="evidence" value="ECO:0007669"/>
    <property type="project" value="InterPro"/>
</dbReference>
<feature type="domain" description="GP-PDE" evidence="1">
    <location>
        <begin position="5"/>
        <end position="241"/>
    </location>
</feature>
<dbReference type="GO" id="GO:0006629">
    <property type="term" value="P:lipid metabolic process"/>
    <property type="evidence" value="ECO:0007669"/>
    <property type="project" value="InterPro"/>
</dbReference>
<keyword evidence="3" id="KW-1185">Reference proteome</keyword>
<evidence type="ECO:0000313" key="2">
    <source>
        <dbReference type="EMBL" id="GGE76685.1"/>
    </source>
</evidence>
<sequence length="243" mass="27698">MAKKPLIFAHRGVKSTHPENTMIAFKEAVNVGADGIELDVQLSKDGEIIVIHDETLDRTTTGKGAVQDYTLEELKQIDAGEKFNTVFKGETIPTLREVFEWATTNKLLLNVELKNDVIHYNELEEKVIALIEEFELHSRIILSSFNHQSIAKLSTLAPELEHALLYEEKENEIVQNIHQNRANGFHPNFKWLTEEMIKEVQQAGFIVRPYTVNNMADVQRMIDYGVDVIITDYPQQAKALLEA</sequence>
<dbReference type="RefSeq" id="WP_188389098.1">
    <property type="nucleotide sequence ID" value="NZ_BMFK01000002.1"/>
</dbReference>
<dbReference type="PROSITE" id="PS51704">
    <property type="entry name" value="GP_PDE"/>
    <property type="match status" value="1"/>
</dbReference>
<name>A0A917AW10_9BACI</name>
<dbReference type="InterPro" id="IPR030395">
    <property type="entry name" value="GP_PDE_dom"/>
</dbReference>
<reference evidence="2" key="2">
    <citation type="submission" date="2020-09" db="EMBL/GenBank/DDBJ databases">
        <authorList>
            <person name="Sun Q."/>
            <person name="Zhou Y."/>
        </authorList>
    </citation>
    <scope>NUCLEOTIDE SEQUENCE</scope>
    <source>
        <strain evidence="2">CGMCC 1.12698</strain>
    </source>
</reference>
<evidence type="ECO:0000313" key="3">
    <source>
        <dbReference type="Proteomes" id="UP000605259"/>
    </source>
</evidence>
<dbReference type="Gene3D" id="3.20.20.190">
    <property type="entry name" value="Phosphatidylinositol (PI) phosphodiesterase"/>
    <property type="match status" value="1"/>
</dbReference>
<accession>A0A917AW10</accession>
<dbReference type="SUPFAM" id="SSF51695">
    <property type="entry name" value="PLC-like phosphodiesterases"/>
    <property type="match status" value="1"/>
</dbReference>